<proteinExistence type="predicted"/>
<feature type="domain" description="SnoaL-like" evidence="1">
    <location>
        <begin position="27"/>
        <end position="121"/>
    </location>
</feature>
<dbReference type="Gene3D" id="3.10.450.50">
    <property type="match status" value="1"/>
</dbReference>
<sequence>MSFERGIRFGPDVSSKPSPQVQPCYSWLDALARADIDGMAANMTEDYTQEMNPFDPTYPVLNTKKACTTFWTQLLTNFEMFLMTVYELKETPGQVVMQAKSDARTKGGFKYDNGYTFTFSVAQQPDGSHKLTHTTEFFKAPEQILLLRRSLGEDV</sequence>
<comment type="caution">
    <text evidence="2">The sequence shown here is derived from an EMBL/GenBank/DDBJ whole genome shotgun (WGS) entry which is preliminary data.</text>
</comment>
<dbReference type="SUPFAM" id="SSF54427">
    <property type="entry name" value="NTF2-like"/>
    <property type="match status" value="1"/>
</dbReference>
<dbReference type="InterPro" id="IPR032710">
    <property type="entry name" value="NTF2-like_dom_sf"/>
</dbReference>
<organism evidence="2 3">
    <name type="scientific">Steccherinum ochraceum</name>
    <dbReference type="NCBI Taxonomy" id="92696"/>
    <lineage>
        <taxon>Eukaryota</taxon>
        <taxon>Fungi</taxon>
        <taxon>Dikarya</taxon>
        <taxon>Basidiomycota</taxon>
        <taxon>Agaricomycotina</taxon>
        <taxon>Agaricomycetes</taxon>
        <taxon>Polyporales</taxon>
        <taxon>Steccherinaceae</taxon>
        <taxon>Steccherinum</taxon>
    </lineage>
</organism>
<dbReference type="AlphaFoldDB" id="A0A4R0RR85"/>
<dbReference type="EMBL" id="RWJN01000081">
    <property type="protein sequence ID" value="TCD67939.1"/>
    <property type="molecule type" value="Genomic_DNA"/>
</dbReference>
<dbReference type="Pfam" id="PF12680">
    <property type="entry name" value="SnoaL_2"/>
    <property type="match status" value="1"/>
</dbReference>
<dbReference type="Proteomes" id="UP000292702">
    <property type="component" value="Unassembled WGS sequence"/>
</dbReference>
<gene>
    <name evidence="2" type="ORF">EIP91_011803</name>
</gene>
<evidence type="ECO:0000259" key="1">
    <source>
        <dbReference type="Pfam" id="PF12680"/>
    </source>
</evidence>
<accession>A0A4R0RR85</accession>
<keyword evidence="3" id="KW-1185">Reference proteome</keyword>
<name>A0A4R0RR85_9APHY</name>
<dbReference type="InterPro" id="IPR037401">
    <property type="entry name" value="SnoaL-like"/>
</dbReference>
<evidence type="ECO:0000313" key="3">
    <source>
        <dbReference type="Proteomes" id="UP000292702"/>
    </source>
</evidence>
<protein>
    <recommendedName>
        <fullName evidence="1">SnoaL-like domain-containing protein</fullName>
    </recommendedName>
</protein>
<evidence type="ECO:0000313" key="2">
    <source>
        <dbReference type="EMBL" id="TCD67939.1"/>
    </source>
</evidence>
<dbReference type="OrthoDB" id="3758478at2759"/>
<reference evidence="2 3" key="1">
    <citation type="submission" date="2018-11" db="EMBL/GenBank/DDBJ databases">
        <title>Genome assembly of Steccherinum ochraceum LE-BIN_3174, the white-rot fungus of the Steccherinaceae family (The Residual Polyporoid clade, Polyporales, Basidiomycota).</title>
        <authorList>
            <person name="Fedorova T.V."/>
            <person name="Glazunova O.A."/>
            <person name="Landesman E.O."/>
            <person name="Moiseenko K.V."/>
            <person name="Psurtseva N.V."/>
            <person name="Savinova O.S."/>
            <person name="Shakhova N.V."/>
            <person name="Tyazhelova T.V."/>
            <person name="Vasina D.V."/>
        </authorList>
    </citation>
    <scope>NUCLEOTIDE SEQUENCE [LARGE SCALE GENOMIC DNA]</scope>
    <source>
        <strain evidence="2 3">LE-BIN_3174</strain>
    </source>
</reference>